<gene>
    <name evidence="10" type="ORF">KTT_07680</name>
</gene>
<feature type="transmembrane region" description="Helical" evidence="8">
    <location>
        <begin position="842"/>
        <end position="860"/>
    </location>
</feature>
<dbReference type="Gene3D" id="2.60.120.260">
    <property type="entry name" value="Galactose-binding domain-like"/>
    <property type="match status" value="2"/>
</dbReference>
<evidence type="ECO:0000256" key="4">
    <source>
        <dbReference type="ARBA" id="ARBA00022679"/>
    </source>
</evidence>
<feature type="transmembrane region" description="Helical" evidence="8">
    <location>
        <begin position="633"/>
        <end position="652"/>
    </location>
</feature>
<accession>A0A401ZVH6</accession>
<keyword evidence="11" id="KW-1185">Reference proteome</keyword>
<dbReference type="OrthoDB" id="135118at2"/>
<feature type="transmembrane region" description="Helical" evidence="8">
    <location>
        <begin position="34"/>
        <end position="52"/>
    </location>
</feature>
<comment type="caution">
    <text evidence="10">The sequence shown here is derived from an EMBL/GenBank/DDBJ whole genome shotgun (WGS) entry which is preliminary data.</text>
</comment>
<feature type="transmembrane region" description="Helical" evidence="8">
    <location>
        <begin position="740"/>
        <end position="765"/>
    </location>
</feature>
<feature type="transmembrane region" description="Helical" evidence="8">
    <location>
        <begin position="471"/>
        <end position="493"/>
    </location>
</feature>
<feature type="transmembrane region" description="Helical" evidence="8">
    <location>
        <begin position="943"/>
        <end position="964"/>
    </location>
</feature>
<dbReference type="PANTHER" id="PTHR33908:SF11">
    <property type="entry name" value="MEMBRANE PROTEIN"/>
    <property type="match status" value="1"/>
</dbReference>
<evidence type="ECO:0000256" key="2">
    <source>
        <dbReference type="ARBA" id="ARBA00022475"/>
    </source>
</evidence>
<dbReference type="InterPro" id="IPR038731">
    <property type="entry name" value="RgtA/B/C-like"/>
</dbReference>
<evidence type="ECO:0000259" key="9">
    <source>
        <dbReference type="Pfam" id="PF13231"/>
    </source>
</evidence>
<evidence type="ECO:0000256" key="6">
    <source>
        <dbReference type="ARBA" id="ARBA00022989"/>
    </source>
</evidence>
<sequence>MALNDIVKVEAEQAPPVMVAQRPWFGRQHVATHWTMWCCLLLACIGSSWFAYQTFLIPQSSSFSPRWSDAQWIQASDGSAPVAYFRYQRAFAFVPDAASLTIAANQTFRIFVNNTFVGSNEADFLQGDTLRPYIYDISYALKGAHQDNVIVIRVANLDQRAPLVRANLHLVAGIMSSDYGTNASWRGTVTSELVYPRNEANGIPWSSDQFDASAWPLALPTTTQPGLSGLTVDPQLYEKPLSTQWLSAGVSHQGYFVHHVAIPAPITHYWIRFAAAGPSNIFVNGYRVINWTGQAPASKKNINGSLSALQNDVKYSKSYMVGMYDIGSYLHTGNNVIAVYVSAPDVTGLLGRTSASMSMDVLLADAAGNTSWDSFLQDWYAAVDHVDGWEYGDATWGAAILIARPVNYQSFYLLDSNAIVQRSTSLANTQSPPIFLVLQVVAGCLAFVFGCWFLSAWLLGRRYYGSWQNSLALMSIAFLPALACEAVLIALAREPGIADPFPYNWIWLCVLLAILLLSYLGLWLHAYLTRKRGWQLLFRFPVNRTGGFMSPFPFVDQFLSMKSQTPVVKPTWQQRLWSWFKLHWSVLPLILYAIPLVFSTLSYEPLWQDELVSYYVAKNSIAHGIPMMPSGFIYAKAELFHYMLGLVMLIFGDQGTFVPRSLSAVEFILSIPVLYAIGSYFFGRRVGWLAAAMLTFSPFTLVWGSQLRMYEQAQLCVLIAFYIFYRAARCPHSRRWPYLAIVWLLITYFSHEETFIILPGLVLGVFMHSMQRGRLLPAVFYNKHWWFAAFIGIAVIGAQLLVVKFSHPPVLGTDQSMRPNIQLNEDGIPFYITLLFFPKPNATWLTLDSWLALLSCLWSIRSKNSRLKYCALFLVLGIFMMACVFTMEADRYFYPLLPIYFLLGAFIVIKALKSVWKFVRTRIALTVDAAPEERKRQRLMQPFRLGALATAALTCVVILLAPMLPISNYSLGLSRVLNLPYYRHFSDYDAAGSYILQHERPGDIIISISPDIEMYYYAHESDYYFSIDRALFLLERNGHIINTSTAAIALLNQHDLDAVLAQHPRVWIVSDHGSYENQVMRRFQLPEDFHIVFEGARNVVYLRGS</sequence>
<evidence type="ECO:0000256" key="1">
    <source>
        <dbReference type="ARBA" id="ARBA00004651"/>
    </source>
</evidence>
<keyword evidence="7 8" id="KW-0472">Membrane</keyword>
<dbReference type="GO" id="GO:0016763">
    <property type="term" value="F:pentosyltransferase activity"/>
    <property type="evidence" value="ECO:0007669"/>
    <property type="project" value="TreeGrafter"/>
</dbReference>
<evidence type="ECO:0000313" key="11">
    <source>
        <dbReference type="Proteomes" id="UP000287352"/>
    </source>
</evidence>
<dbReference type="RefSeq" id="WP_126578475.1">
    <property type="nucleotide sequence ID" value="NZ_BIFR01000001.1"/>
</dbReference>
<reference evidence="11" key="1">
    <citation type="submission" date="2018-12" db="EMBL/GenBank/DDBJ databases">
        <title>Tengunoibacter tsumagoiensis gen. nov., sp. nov., Dictyobacter kobayashii sp. nov., D. alpinus sp. nov., and D. joshuensis sp. nov. and description of Dictyobacteraceae fam. nov. within the order Ktedonobacterales isolated from Tengu-no-mugimeshi.</title>
        <authorList>
            <person name="Wang C.M."/>
            <person name="Zheng Y."/>
            <person name="Sakai Y."/>
            <person name="Toyoda A."/>
            <person name="Minakuchi Y."/>
            <person name="Abe K."/>
            <person name="Yokota A."/>
            <person name="Yabe S."/>
        </authorList>
    </citation>
    <scope>NUCLEOTIDE SEQUENCE [LARGE SCALE GENOMIC DNA]</scope>
    <source>
        <strain evidence="11">Uno3</strain>
    </source>
</reference>
<dbReference type="SUPFAM" id="SSF49785">
    <property type="entry name" value="Galactose-binding domain-like"/>
    <property type="match status" value="1"/>
</dbReference>
<evidence type="ECO:0000313" key="10">
    <source>
        <dbReference type="EMBL" id="GCE10909.1"/>
    </source>
</evidence>
<keyword evidence="4" id="KW-0808">Transferase</keyword>
<name>A0A401ZVH6_9CHLR</name>
<dbReference type="PANTHER" id="PTHR33908">
    <property type="entry name" value="MANNOSYLTRANSFERASE YKCB-RELATED"/>
    <property type="match status" value="1"/>
</dbReference>
<dbReference type="InterPro" id="IPR008979">
    <property type="entry name" value="Galactose-bd-like_sf"/>
</dbReference>
<feature type="transmembrane region" description="Helical" evidence="8">
    <location>
        <begin position="893"/>
        <end position="912"/>
    </location>
</feature>
<feature type="transmembrane region" description="Helical" evidence="8">
    <location>
        <begin position="505"/>
        <end position="528"/>
    </location>
</feature>
<dbReference type="AlphaFoldDB" id="A0A401ZVH6"/>
<evidence type="ECO:0000256" key="3">
    <source>
        <dbReference type="ARBA" id="ARBA00022676"/>
    </source>
</evidence>
<dbReference type="Pfam" id="PF13231">
    <property type="entry name" value="PMT_2"/>
    <property type="match status" value="1"/>
</dbReference>
<feature type="transmembrane region" description="Helical" evidence="8">
    <location>
        <begin position="664"/>
        <end position="682"/>
    </location>
</feature>
<feature type="transmembrane region" description="Helical" evidence="8">
    <location>
        <begin position="785"/>
        <end position="803"/>
    </location>
</feature>
<dbReference type="InterPro" id="IPR050297">
    <property type="entry name" value="LipidA_mod_glycosyltrf_83"/>
</dbReference>
<keyword evidence="3" id="KW-0328">Glycosyltransferase</keyword>
<keyword evidence="2" id="KW-1003">Cell membrane</keyword>
<evidence type="ECO:0000256" key="5">
    <source>
        <dbReference type="ARBA" id="ARBA00022692"/>
    </source>
</evidence>
<dbReference type="EMBL" id="BIFR01000001">
    <property type="protein sequence ID" value="GCE10909.1"/>
    <property type="molecule type" value="Genomic_DNA"/>
</dbReference>
<comment type="subcellular location">
    <subcellularLocation>
        <location evidence="1">Cell membrane</location>
        <topology evidence="1">Multi-pass membrane protein</topology>
    </subcellularLocation>
</comment>
<protein>
    <recommendedName>
        <fullName evidence="9">Glycosyltransferase RgtA/B/C/D-like domain-containing protein</fullName>
    </recommendedName>
</protein>
<organism evidence="10 11">
    <name type="scientific">Tengunoibacter tsumagoiensis</name>
    <dbReference type="NCBI Taxonomy" id="2014871"/>
    <lineage>
        <taxon>Bacteria</taxon>
        <taxon>Bacillati</taxon>
        <taxon>Chloroflexota</taxon>
        <taxon>Ktedonobacteria</taxon>
        <taxon>Ktedonobacterales</taxon>
        <taxon>Dictyobacteraceae</taxon>
        <taxon>Tengunoibacter</taxon>
    </lineage>
</organism>
<feature type="domain" description="Glycosyltransferase RgtA/B/C/D-like" evidence="9">
    <location>
        <begin position="639"/>
        <end position="794"/>
    </location>
</feature>
<dbReference type="GO" id="GO:0009103">
    <property type="term" value="P:lipopolysaccharide biosynthetic process"/>
    <property type="evidence" value="ECO:0007669"/>
    <property type="project" value="UniProtKB-ARBA"/>
</dbReference>
<keyword evidence="5 8" id="KW-0812">Transmembrane</keyword>
<evidence type="ECO:0000256" key="7">
    <source>
        <dbReference type="ARBA" id="ARBA00023136"/>
    </source>
</evidence>
<feature type="transmembrane region" description="Helical" evidence="8">
    <location>
        <begin position="434"/>
        <end position="459"/>
    </location>
</feature>
<feature type="transmembrane region" description="Helical" evidence="8">
    <location>
        <begin position="688"/>
        <end position="705"/>
    </location>
</feature>
<evidence type="ECO:0000256" key="8">
    <source>
        <dbReference type="SAM" id="Phobius"/>
    </source>
</evidence>
<keyword evidence="6 8" id="KW-1133">Transmembrane helix</keyword>
<proteinExistence type="predicted"/>
<dbReference type="Proteomes" id="UP000287352">
    <property type="component" value="Unassembled WGS sequence"/>
</dbReference>
<feature type="transmembrane region" description="Helical" evidence="8">
    <location>
        <begin position="867"/>
        <end position="887"/>
    </location>
</feature>
<dbReference type="GO" id="GO:0005886">
    <property type="term" value="C:plasma membrane"/>
    <property type="evidence" value="ECO:0007669"/>
    <property type="project" value="UniProtKB-SubCell"/>
</dbReference>